<gene>
    <name evidence="1" type="ORF">IAG43_07265</name>
</gene>
<protein>
    <recommendedName>
        <fullName evidence="3">Protein kilB</fullName>
    </recommendedName>
</protein>
<dbReference type="KEGG" id="sgj:IAG43_07265"/>
<accession>A0A7H0HQD9</accession>
<reference evidence="1 2" key="1">
    <citation type="submission" date="2020-08" db="EMBL/GenBank/DDBJ databases">
        <title>A novel species.</title>
        <authorList>
            <person name="Gao J."/>
        </authorList>
    </citation>
    <scope>NUCLEOTIDE SEQUENCE [LARGE SCALE GENOMIC DNA]</scope>
    <source>
        <strain evidence="1 2">CRPJ-33</strain>
    </source>
</reference>
<name>A0A7H0HQD9_9ACTN</name>
<proteinExistence type="predicted"/>
<evidence type="ECO:0000313" key="1">
    <source>
        <dbReference type="EMBL" id="QNP62755.1"/>
    </source>
</evidence>
<dbReference type="EMBL" id="CP060825">
    <property type="protein sequence ID" value="QNP62755.1"/>
    <property type="molecule type" value="Genomic_DNA"/>
</dbReference>
<sequence>MWATVIAVAGTLLGSVATHLFQHRTTERTAALAREEQLRQERITAYSAFAGALVDYRRGQNDRWHRAQETPGSAVAEAARIDSYRLRSGAHQALIRVQLVCDDPQALALAAEAFEVTNCIHEAPDEPERSRRSEQARETLSEFIGAAAPGVR</sequence>
<evidence type="ECO:0008006" key="3">
    <source>
        <dbReference type="Google" id="ProtNLM"/>
    </source>
</evidence>
<keyword evidence="2" id="KW-1185">Reference proteome</keyword>
<dbReference type="Proteomes" id="UP000516230">
    <property type="component" value="Chromosome"/>
</dbReference>
<organism evidence="1 2">
    <name type="scientific">Streptomyces genisteinicus</name>
    <dbReference type="NCBI Taxonomy" id="2768068"/>
    <lineage>
        <taxon>Bacteria</taxon>
        <taxon>Bacillati</taxon>
        <taxon>Actinomycetota</taxon>
        <taxon>Actinomycetes</taxon>
        <taxon>Kitasatosporales</taxon>
        <taxon>Streptomycetaceae</taxon>
        <taxon>Streptomyces</taxon>
    </lineage>
</organism>
<evidence type="ECO:0000313" key="2">
    <source>
        <dbReference type="Proteomes" id="UP000516230"/>
    </source>
</evidence>
<dbReference type="RefSeq" id="WP_187739934.1">
    <property type="nucleotide sequence ID" value="NZ_CP060825.1"/>
</dbReference>
<dbReference type="AlphaFoldDB" id="A0A7H0HQD9"/>